<dbReference type="GO" id="GO:0019005">
    <property type="term" value="C:SCF ubiquitin ligase complex"/>
    <property type="evidence" value="ECO:0007669"/>
    <property type="project" value="TreeGrafter"/>
</dbReference>
<gene>
    <name evidence="3" type="ORF">PBRA_002604</name>
</gene>
<dbReference type="PANTHER" id="PTHR13318">
    <property type="entry name" value="PARTNER OF PAIRED, ISOFORM B-RELATED"/>
    <property type="match status" value="1"/>
</dbReference>
<accession>A0A0G4J564</accession>
<organism evidence="3 4">
    <name type="scientific">Plasmodiophora brassicae</name>
    <name type="common">Clubroot disease agent</name>
    <dbReference type="NCBI Taxonomy" id="37360"/>
    <lineage>
        <taxon>Eukaryota</taxon>
        <taxon>Sar</taxon>
        <taxon>Rhizaria</taxon>
        <taxon>Endomyxa</taxon>
        <taxon>Phytomyxea</taxon>
        <taxon>Plasmodiophorida</taxon>
        <taxon>Plasmodiophoridae</taxon>
        <taxon>Plasmodiophora</taxon>
    </lineage>
</organism>
<evidence type="ECO:0000259" key="1">
    <source>
        <dbReference type="PROSITE" id="PS50011"/>
    </source>
</evidence>
<dbReference type="EMBL" id="CDSF01000133">
    <property type="protein sequence ID" value="CEP02637.1"/>
    <property type="molecule type" value="Genomic_DNA"/>
</dbReference>
<dbReference type="Pfam" id="PF12937">
    <property type="entry name" value="F-box-like"/>
    <property type="match status" value="1"/>
</dbReference>
<dbReference type="Gene3D" id="1.10.510.10">
    <property type="entry name" value="Transferase(Phosphotransferase) domain 1"/>
    <property type="match status" value="1"/>
</dbReference>
<proteinExistence type="predicted"/>
<dbReference type="SUPFAM" id="SSF52047">
    <property type="entry name" value="RNI-like"/>
    <property type="match status" value="1"/>
</dbReference>
<dbReference type="Gene3D" id="1.10.472.10">
    <property type="entry name" value="Cyclin-like"/>
    <property type="match status" value="2"/>
</dbReference>
<keyword evidence="4" id="KW-1185">Reference proteome</keyword>
<dbReference type="SUPFAM" id="SSF81383">
    <property type="entry name" value="F-box domain"/>
    <property type="match status" value="1"/>
</dbReference>
<dbReference type="Pfam" id="PF00069">
    <property type="entry name" value="Pkinase"/>
    <property type="match status" value="1"/>
</dbReference>
<dbReference type="Pfam" id="PF00134">
    <property type="entry name" value="Cyclin_N"/>
    <property type="match status" value="1"/>
</dbReference>
<evidence type="ECO:0000313" key="4">
    <source>
        <dbReference type="Proteomes" id="UP000039324"/>
    </source>
</evidence>
<dbReference type="Proteomes" id="UP000039324">
    <property type="component" value="Unassembled WGS sequence"/>
</dbReference>
<dbReference type="STRING" id="37360.A0A0G4J564"/>
<evidence type="ECO:0000313" key="3">
    <source>
        <dbReference type="EMBL" id="CEP02637.1"/>
    </source>
</evidence>
<dbReference type="AlphaFoldDB" id="A0A0G4J564"/>
<dbReference type="GO" id="GO:0031146">
    <property type="term" value="P:SCF-dependent proteasomal ubiquitin-dependent protein catabolic process"/>
    <property type="evidence" value="ECO:0007669"/>
    <property type="project" value="TreeGrafter"/>
</dbReference>
<dbReference type="Pfam" id="PF24758">
    <property type="entry name" value="LRR_At5g56370"/>
    <property type="match status" value="1"/>
</dbReference>
<dbReference type="InterPro" id="IPR055411">
    <property type="entry name" value="LRR_FXL15/At3g58940/PEG3-like"/>
</dbReference>
<sequence length="960" mass="106933">MTGAVRDDVVEGGVRRHIDGVVDASGYPAPLLRALELSRTSASGPTDVTVSDAGGACLFWRKKSKAEIPIEDAIDPIWIRLWVFQIVALMDWFHRRSNTMSFIVPPSAIFRGHLAKSLVERHSTRLTITTAVLETFASVSSKLVSWDDDEYGAYSDWSAPEQLLGSGTSTGFTDLWKLGCLLYEFHGRGAPFGDGSPGDRSSFALLIRQFSTLGTPTPDTWPGVEDLPGYSSRLPHWEGKRMQSVTVPDQCALDLIQKLLVITPTKRLTVGAVLAHSYFDVLRQTRDGSTNICNDAKLTNMVIMTRLRASFKRQYRNLGRARWRREKQAKKLAKNRRLLLSWLIDLAEDVKLGCTPMFTCAYLFDSLGDDKRSSDPQLDGETCLLLSTKLSSHSPPLTIADLSSYACDRLTCQDIQQREVAIINSCRCHFPYVTPLNYLRYFHAITSTTCSVSRDLSLYFLQLSMVDGPDPFGDDPELIALAIMCTIRQLSQLPSDSMKSDVLDPYIKEYEDCSPGRLTGRCEARRSGNEQSSCSMPDSSAMIVKDQSVAVCISHLLKLHELAHSDSGRYDLYAVKARFPNVSREIATPRSAMPMYAILAEVDPLAQLPTALMVEICRMLSPVDLAKTSLVSQSWKDLSFKASLWKHVDIGGIHNHFMKTVNNSGQFGVLAAHRCPLLEYLCLSETAVSVPCLSAVLKSCPRVHTLILEKCTFVDGAGELPEFNPHTAMRRLDLRRLRTNSSVIVLALLRACSRLFHLDLSSTEYDLSDAVLVARANVKSIDLTACTWVNDDLVSRISGLRSCYLDMCRYVSDLGIIPLVTASESLLELELCYMPRLTDRSLLALSRSCLQLQTLELSFGNFSDEAIATIASLSQLRKLALCRISSITDSSVTRIAQGCTLLQDLNLRMCEGVTSVSLFAILGHCHRLQQLHVFTCPDELADKFRQRNVIVVTRKYYEYQ</sequence>
<feature type="domain" description="F-box" evidence="2">
    <location>
        <begin position="602"/>
        <end position="648"/>
    </location>
</feature>
<name>A0A0G4J564_PLABS</name>
<dbReference type="GO" id="GO:0004672">
    <property type="term" value="F:protein kinase activity"/>
    <property type="evidence" value="ECO:0007669"/>
    <property type="project" value="InterPro"/>
</dbReference>
<dbReference type="GO" id="GO:0005524">
    <property type="term" value="F:ATP binding"/>
    <property type="evidence" value="ECO:0007669"/>
    <property type="project" value="InterPro"/>
</dbReference>
<protein>
    <recommendedName>
        <fullName evidence="5">F-box domain-containing protein</fullName>
    </recommendedName>
</protein>
<dbReference type="Gene3D" id="3.80.10.10">
    <property type="entry name" value="Ribonuclease Inhibitor"/>
    <property type="match status" value="2"/>
</dbReference>
<evidence type="ECO:0008006" key="5">
    <source>
        <dbReference type="Google" id="ProtNLM"/>
    </source>
</evidence>
<feature type="domain" description="Protein kinase" evidence="1">
    <location>
        <begin position="1"/>
        <end position="279"/>
    </location>
</feature>
<dbReference type="SUPFAM" id="SSF47954">
    <property type="entry name" value="Cyclin-like"/>
    <property type="match status" value="1"/>
</dbReference>
<dbReference type="InterPro" id="IPR006553">
    <property type="entry name" value="Leu-rich_rpt_Cys-con_subtyp"/>
</dbReference>
<dbReference type="OrthoDB" id="550575at2759"/>
<dbReference type="PROSITE" id="PS50181">
    <property type="entry name" value="FBOX"/>
    <property type="match status" value="1"/>
</dbReference>
<reference evidence="3 4" key="1">
    <citation type="submission" date="2015-02" db="EMBL/GenBank/DDBJ databases">
        <authorList>
            <person name="Chooi Y.-H."/>
        </authorList>
    </citation>
    <scope>NUCLEOTIDE SEQUENCE [LARGE SCALE GENOMIC DNA]</scope>
    <source>
        <strain evidence="3">E3</strain>
    </source>
</reference>
<dbReference type="InterPro" id="IPR001810">
    <property type="entry name" value="F-box_dom"/>
</dbReference>
<dbReference type="PANTHER" id="PTHR13318:SF190">
    <property type="entry name" value="PARTNER OF PAIRED, ISOFORM B"/>
    <property type="match status" value="1"/>
</dbReference>
<dbReference type="PROSITE" id="PS50011">
    <property type="entry name" value="PROTEIN_KINASE_DOM"/>
    <property type="match status" value="1"/>
</dbReference>
<dbReference type="InterPro" id="IPR036047">
    <property type="entry name" value="F-box-like_dom_sf"/>
</dbReference>
<dbReference type="SMART" id="SM00367">
    <property type="entry name" value="LRR_CC"/>
    <property type="match status" value="4"/>
</dbReference>
<dbReference type="InterPro" id="IPR006671">
    <property type="entry name" value="Cyclin_N"/>
</dbReference>
<dbReference type="InterPro" id="IPR036915">
    <property type="entry name" value="Cyclin-like_sf"/>
</dbReference>
<dbReference type="SUPFAM" id="SSF56112">
    <property type="entry name" value="Protein kinase-like (PK-like)"/>
    <property type="match status" value="1"/>
</dbReference>
<dbReference type="InterPro" id="IPR000719">
    <property type="entry name" value="Prot_kinase_dom"/>
</dbReference>
<evidence type="ECO:0000259" key="2">
    <source>
        <dbReference type="PROSITE" id="PS50181"/>
    </source>
</evidence>
<dbReference type="InterPro" id="IPR011009">
    <property type="entry name" value="Kinase-like_dom_sf"/>
</dbReference>
<dbReference type="InterPro" id="IPR032675">
    <property type="entry name" value="LRR_dom_sf"/>
</dbReference>